<dbReference type="Proteomes" id="UP001597135">
    <property type="component" value="Unassembled WGS sequence"/>
</dbReference>
<accession>A0ABW3ZI86</accession>
<dbReference type="EMBL" id="JBHTMU010000016">
    <property type="protein sequence ID" value="MFD1342839.1"/>
    <property type="molecule type" value="Genomic_DNA"/>
</dbReference>
<keyword evidence="2" id="KW-1185">Reference proteome</keyword>
<gene>
    <name evidence="1" type="ORF">ACFQ4E_10445</name>
</gene>
<protein>
    <submittedName>
        <fullName evidence="1">Uncharacterized protein</fullName>
    </submittedName>
</protein>
<name>A0ABW3ZI86_9RHOB</name>
<dbReference type="RefSeq" id="WP_386803266.1">
    <property type="nucleotide sequence ID" value="NZ_JBHTMU010000016.1"/>
</dbReference>
<proteinExistence type="predicted"/>
<sequence>MKRPALTIGNITSEPVEITKQKFNEYISCSKDYETLYELEDYFSVFAKAYVQFEKTLLEATLHHRLDSQIAENFLIRSDRDRILINSAIINLLTAFRSYEEFCFRIKFSEPDGKRLRDPIKQNFSQAFDESLCYRLCCALRNISLHQALPITSLRYENQNQWRGETRRKRPPQRTLHGLNISIETDIFSSNSRVRAETRKELSEVKEKYIDAKLLIRAFSEKLFHTHQRNREVTNPLLVACHRTADSAISFFSQSTGETPERLFMVDLDEIPVEPIFFHGIDKSLMTRSRASWLCLNALKTMFVSSEIRKNRDTFYPHPDVWVP</sequence>
<organism evidence="1 2">
    <name type="scientific">Litorisediminicola beolgyonensis</name>
    <dbReference type="NCBI Taxonomy" id="1173614"/>
    <lineage>
        <taxon>Bacteria</taxon>
        <taxon>Pseudomonadati</taxon>
        <taxon>Pseudomonadota</taxon>
        <taxon>Alphaproteobacteria</taxon>
        <taxon>Rhodobacterales</taxon>
        <taxon>Paracoccaceae</taxon>
        <taxon>Litorisediminicola</taxon>
    </lineage>
</organism>
<evidence type="ECO:0000313" key="1">
    <source>
        <dbReference type="EMBL" id="MFD1342839.1"/>
    </source>
</evidence>
<comment type="caution">
    <text evidence="1">The sequence shown here is derived from an EMBL/GenBank/DDBJ whole genome shotgun (WGS) entry which is preliminary data.</text>
</comment>
<evidence type="ECO:0000313" key="2">
    <source>
        <dbReference type="Proteomes" id="UP001597135"/>
    </source>
</evidence>
<reference evidence="2" key="1">
    <citation type="journal article" date="2019" name="Int. J. Syst. Evol. Microbiol.">
        <title>The Global Catalogue of Microorganisms (GCM) 10K type strain sequencing project: providing services to taxonomists for standard genome sequencing and annotation.</title>
        <authorList>
            <consortium name="The Broad Institute Genomics Platform"/>
            <consortium name="The Broad Institute Genome Sequencing Center for Infectious Disease"/>
            <person name="Wu L."/>
            <person name="Ma J."/>
        </authorList>
    </citation>
    <scope>NUCLEOTIDE SEQUENCE [LARGE SCALE GENOMIC DNA]</scope>
    <source>
        <strain evidence="2">CCUG 62953</strain>
    </source>
</reference>